<accession>A0A9Q1QLJ5</accession>
<reference evidence="3" key="1">
    <citation type="submission" date="2022-04" db="EMBL/GenBank/DDBJ databases">
        <title>Carnegiea gigantea Genome sequencing and assembly v2.</title>
        <authorList>
            <person name="Copetti D."/>
            <person name="Sanderson M.J."/>
            <person name="Burquez A."/>
            <person name="Wojciechowski M.F."/>
        </authorList>
    </citation>
    <scope>NUCLEOTIDE SEQUENCE</scope>
    <source>
        <strain evidence="3">SGP5-SGP5p</strain>
        <tissue evidence="3">Aerial part</tissue>
    </source>
</reference>
<dbReference type="AlphaFoldDB" id="A0A9Q1QLJ5"/>
<dbReference type="InterPro" id="IPR053151">
    <property type="entry name" value="RNase_H-like"/>
</dbReference>
<name>A0A9Q1QLJ5_9CARY</name>
<feature type="compositionally biased region" description="Polar residues" evidence="1">
    <location>
        <begin position="144"/>
        <end position="156"/>
    </location>
</feature>
<evidence type="ECO:0000259" key="2">
    <source>
        <dbReference type="Pfam" id="PF13456"/>
    </source>
</evidence>
<keyword evidence="4" id="KW-1185">Reference proteome</keyword>
<dbReference type="Proteomes" id="UP001153076">
    <property type="component" value="Unassembled WGS sequence"/>
</dbReference>
<feature type="domain" description="RNase H type-1" evidence="2">
    <location>
        <begin position="218"/>
        <end position="333"/>
    </location>
</feature>
<gene>
    <name evidence="3" type="ORF">Cgig2_012370</name>
</gene>
<dbReference type="EMBL" id="JAKOGI010000062">
    <property type="protein sequence ID" value="KAJ8446026.1"/>
    <property type="molecule type" value="Genomic_DNA"/>
</dbReference>
<dbReference type="Pfam" id="PF13456">
    <property type="entry name" value="RVT_3"/>
    <property type="match status" value="1"/>
</dbReference>
<evidence type="ECO:0000313" key="4">
    <source>
        <dbReference type="Proteomes" id="UP001153076"/>
    </source>
</evidence>
<feature type="region of interest" description="Disordered" evidence="1">
    <location>
        <begin position="120"/>
        <end position="161"/>
    </location>
</feature>
<feature type="compositionally biased region" description="Gly residues" evidence="1">
    <location>
        <begin position="1"/>
        <end position="10"/>
    </location>
</feature>
<feature type="region of interest" description="Disordered" evidence="1">
    <location>
        <begin position="1"/>
        <end position="81"/>
    </location>
</feature>
<dbReference type="CDD" id="cd06222">
    <property type="entry name" value="RNase_H_like"/>
    <property type="match status" value="1"/>
</dbReference>
<sequence length="354" mass="38504">MDLGGKGGMGESNEETLTGKPKPQARRSLKDILEAANSAQREDSGESKASSRGKSEIESKLRKGGAHLGIANPIGRSNITMQPMHDKGKAVLIEGKVNACMTTPNTTSNIPVNSQIKTLSQQAPDASSPVLSRRKNWKGHECNSSKSKTLTGSKANARSKRKGADDVVENWGCEKFRFLSERANNLQEKLQELCKKKEPNDAGRCSCWRGEIGCVKINFNGAVDVSRGRAAVGCMARSEEGGFVWATALCFNSVSTSGGACCAFWIEIAKSKGMVGFVIESDDQGLVQCLKKKSDMRGPFSLLPEDIWAQLVDCQVRRILSTRRSNNEVAHRIPKWSLGCIDLVLWDSVPPLAY</sequence>
<dbReference type="PANTHER" id="PTHR47723">
    <property type="entry name" value="OS05G0353850 PROTEIN"/>
    <property type="match status" value="1"/>
</dbReference>
<evidence type="ECO:0000256" key="1">
    <source>
        <dbReference type="SAM" id="MobiDB-lite"/>
    </source>
</evidence>
<dbReference type="OrthoDB" id="26242at2759"/>
<protein>
    <recommendedName>
        <fullName evidence="2">RNase H type-1 domain-containing protein</fullName>
    </recommendedName>
</protein>
<evidence type="ECO:0000313" key="3">
    <source>
        <dbReference type="EMBL" id="KAJ8446026.1"/>
    </source>
</evidence>
<dbReference type="InterPro" id="IPR044730">
    <property type="entry name" value="RNase_H-like_dom_plant"/>
</dbReference>
<dbReference type="InterPro" id="IPR002156">
    <property type="entry name" value="RNaseH_domain"/>
</dbReference>
<organism evidence="3 4">
    <name type="scientific">Carnegiea gigantea</name>
    <dbReference type="NCBI Taxonomy" id="171969"/>
    <lineage>
        <taxon>Eukaryota</taxon>
        <taxon>Viridiplantae</taxon>
        <taxon>Streptophyta</taxon>
        <taxon>Embryophyta</taxon>
        <taxon>Tracheophyta</taxon>
        <taxon>Spermatophyta</taxon>
        <taxon>Magnoliopsida</taxon>
        <taxon>eudicotyledons</taxon>
        <taxon>Gunneridae</taxon>
        <taxon>Pentapetalae</taxon>
        <taxon>Caryophyllales</taxon>
        <taxon>Cactineae</taxon>
        <taxon>Cactaceae</taxon>
        <taxon>Cactoideae</taxon>
        <taxon>Echinocereeae</taxon>
        <taxon>Carnegiea</taxon>
    </lineage>
</organism>
<dbReference type="GO" id="GO:0003676">
    <property type="term" value="F:nucleic acid binding"/>
    <property type="evidence" value="ECO:0007669"/>
    <property type="project" value="InterPro"/>
</dbReference>
<comment type="caution">
    <text evidence="3">The sequence shown here is derived from an EMBL/GenBank/DDBJ whole genome shotgun (WGS) entry which is preliminary data.</text>
</comment>
<dbReference type="GO" id="GO:0004523">
    <property type="term" value="F:RNA-DNA hybrid ribonuclease activity"/>
    <property type="evidence" value="ECO:0007669"/>
    <property type="project" value="InterPro"/>
</dbReference>
<dbReference type="PANTHER" id="PTHR47723:SF19">
    <property type="entry name" value="POLYNUCLEOTIDYL TRANSFERASE, RIBONUCLEASE H-LIKE SUPERFAMILY PROTEIN"/>
    <property type="match status" value="1"/>
</dbReference>
<proteinExistence type="predicted"/>